<dbReference type="Proteomes" id="UP001595907">
    <property type="component" value="Unassembled WGS sequence"/>
</dbReference>
<keyword evidence="2" id="KW-1185">Reference proteome</keyword>
<protein>
    <submittedName>
        <fullName evidence="1">DUF935 family protein</fullName>
    </submittedName>
</protein>
<dbReference type="EMBL" id="JBHSCZ010000001">
    <property type="protein sequence ID" value="MFC4262461.1"/>
    <property type="molecule type" value="Genomic_DNA"/>
</dbReference>
<proteinExistence type="predicted"/>
<name>A0ABV8QQ96_9BACT</name>
<evidence type="ECO:0000313" key="2">
    <source>
        <dbReference type="Proteomes" id="UP001595907"/>
    </source>
</evidence>
<dbReference type="Pfam" id="PF06074">
    <property type="entry name" value="Portal_Mu"/>
    <property type="match status" value="1"/>
</dbReference>
<sequence>MSFINTVKSILAFNQIQLADNSINEKNTLAKQKRVLEAKSKPLTRVRQDMAKWNTAYQFFYAEEPKNYLIQNTFTEAEIDALLTSQIQNRMLKAVSVPSTLVNAKGEIDIEQTAKLRNSTAYLHMLKEIWRSITNGCTVLEIAVAGDTLQSRLVPRANIVQQKGYFYEDYTEDTFTDYRKMKEYGKYILEFDTGEIGLLNKAIPHVLFKRFAQSCWSELCELYGIPPRVLTTNTQDTAMLNRAEKMMSEMAAAAWFIIDGEEKFEWAQSQDTNGDVYRNLINLCNNELSLLITGAVIGQDTQNGSRSKDESGKEQLNELVQSDLVYLEQCMNSTVIPALIQLGFLKGDVRFQFQKVEDLTKLWSITKDALPFYNVNPEWVKDKFGVDIVGERQQPTAAGKLFNDSINFFD</sequence>
<organism evidence="1 2">
    <name type="scientific">Ferruginibacter yonginensis</name>
    <dbReference type="NCBI Taxonomy" id="1310416"/>
    <lineage>
        <taxon>Bacteria</taxon>
        <taxon>Pseudomonadati</taxon>
        <taxon>Bacteroidota</taxon>
        <taxon>Chitinophagia</taxon>
        <taxon>Chitinophagales</taxon>
        <taxon>Chitinophagaceae</taxon>
        <taxon>Ferruginibacter</taxon>
    </lineage>
</organism>
<reference evidence="2" key="1">
    <citation type="journal article" date="2019" name="Int. J. Syst. Evol. Microbiol.">
        <title>The Global Catalogue of Microorganisms (GCM) 10K type strain sequencing project: providing services to taxonomists for standard genome sequencing and annotation.</title>
        <authorList>
            <consortium name="The Broad Institute Genomics Platform"/>
            <consortium name="The Broad Institute Genome Sequencing Center for Infectious Disease"/>
            <person name="Wu L."/>
            <person name="Ma J."/>
        </authorList>
    </citation>
    <scope>NUCLEOTIDE SEQUENCE [LARGE SCALE GENOMIC DNA]</scope>
    <source>
        <strain evidence="2">CECT 8289</strain>
    </source>
</reference>
<comment type="caution">
    <text evidence="1">The sequence shown here is derived from an EMBL/GenBank/DDBJ whole genome shotgun (WGS) entry which is preliminary data.</text>
</comment>
<accession>A0ABV8QQ96</accession>
<gene>
    <name evidence="1" type="ORF">ACFOWM_06215</name>
</gene>
<evidence type="ECO:0000313" key="1">
    <source>
        <dbReference type="EMBL" id="MFC4262461.1"/>
    </source>
</evidence>
<dbReference type="InterPro" id="IPR009279">
    <property type="entry name" value="Portal_Mu"/>
</dbReference>
<dbReference type="RefSeq" id="WP_379707891.1">
    <property type="nucleotide sequence ID" value="NZ_JBHSCZ010000001.1"/>
</dbReference>